<keyword evidence="3" id="KW-0808">Transferase</keyword>
<dbReference type="PANTHER" id="PTHR45947:SF3">
    <property type="entry name" value="SULFOQUINOVOSYL TRANSFERASE SQD2"/>
    <property type="match status" value="1"/>
</dbReference>
<keyword evidence="4" id="KW-1185">Reference proteome</keyword>
<name>A0A1M4VF57_9FIRM</name>
<gene>
    <name evidence="3" type="ORF">SAMN02745218_00647</name>
</gene>
<organism evidence="3 4">
    <name type="scientific">Desulfofundulus australicus DSM 11792</name>
    <dbReference type="NCBI Taxonomy" id="1121425"/>
    <lineage>
        <taxon>Bacteria</taxon>
        <taxon>Bacillati</taxon>
        <taxon>Bacillota</taxon>
        <taxon>Clostridia</taxon>
        <taxon>Eubacteriales</taxon>
        <taxon>Peptococcaceae</taxon>
        <taxon>Desulfofundulus</taxon>
    </lineage>
</organism>
<dbReference type="InterPro" id="IPR028098">
    <property type="entry name" value="Glyco_trans_4-like_N"/>
</dbReference>
<dbReference type="OrthoDB" id="9806653at2"/>
<proteinExistence type="predicted"/>
<feature type="domain" description="Glycosyl transferase family 1" evidence="1">
    <location>
        <begin position="209"/>
        <end position="370"/>
    </location>
</feature>
<reference evidence="4" key="1">
    <citation type="submission" date="2016-11" db="EMBL/GenBank/DDBJ databases">
        <authorList>
            <person name="Varghese N."/>
            <person name="Submissions S."/>
        </authorList>
    </citation>
    <scope>NUCLEOTIDE SEQUENCE [LARGE SCALE GENOMIC DNA]</scope>
    <source>
        <strain evidence="4">DSM 11792</strain>
    </source>
</reference>
<evidence type="ECO:0000313" key="4">
    <source>
        <dbReference type="Proteomes" id="UP000184196"/>
    </source>
</evidence>
<dbReference type="Proteomes" id="UP000184196">
    <property type="component" value="Unassembled WGS sequence"/>
</dbReference>
<dbReference type="Pfam" id="PF13439">
    <property type="entry name" value="Glyco_transf_4"/>
    <property type="match status" value="1"/>
</dbReference>
<accession>A0A1M4VF57</accession>
<dbReference type="InterPro" id="IPR001296">
    <property type="entry name" value="Glyco_trans_1"/>
</dbReference>
<dbReference type="RefSeq" id="WP_083543061.1">
    <property type="nucleotide sequence ID" value="NZ_FQUW01000008.1"/>
</dbReference>
<dbReference type="Gene3D" id="3.40.50.2000">
    <property type="entry name" value="Glycogen Phosphorylase B"/>
    <property type="match status" value="2"/>
</dbReference>
<dbReference type="InterPro" id="IPR050194">
    <property type="entry name" value="Glycosyltransferase_grp1"/>
</dbReference>
<dbReference type="EMBL" id="FQUW01000008">
    <property type="protein sequence ID" value="SHE67562.1"/>
    <property type="molecule type" value="Genomic_DNA"/>
</dbReference>
<dbReference type="GO" id="GO:0016758">
    <property type="term" value="F:hexosyltransferase activity"/>
    <property type="evidence" value="ECO:0007669"/>
    <property type="project" value="TreeGrafter"/>
</dbReference>
<dbReference type="PANTHER" id="PTHR45947">
    <property type="entry name" value="SULFOQUINOVOSYL TRANSFERASE SQD2"/>
    <property type="match status" value="1"/>
</dbReference>
<feature type="domain" description="Glycosyltransferase subfamily 4-like N-terminal" evidence="2">
    <location>
        <begin position="42"/>
        <end position="182"/>
    </location>
</feature>
<sequence>MAACKPQIEKERDNYPCQGNGKVLFIASVYTHLAAFHIPFMKLLQEKGYEVYAAASSAEGHKEDVEAEGVTCWEVPFTRSPYGSANVLAYRQLRALLKEHRFDLIHVHTPVAAFLGRYLAKTTYQGPVLYTAHGFHFYKGAPRRNWLIYYNAERLAAPWTDGLIVMNGEDFDNARRLGFEAGKNLFYVHGVGVDLSKFSTPVAEKGSVRAALGIDPDDVVITCVAELNENKNHAFLLDAWRAFIRRYGHGHLLLVGSGEKMVVLQQRVEQERIPRVHFLGYRRNVPQILRETDIVTLVSKREGLPKSIMEAMAAGKPVVATNVRGNRDLVEHGKTGLLVELGDVDGLAAAIEKLVSNPEQRASMGAAGREKIQDYSLEKVLTEMAAIYDRYLE</sequence>
<evidence type="ECO:0000259" key="1">
    <source>
        <dbReference type="Pfam" id="PF00534"/>
    </source>
</evidence>
<dbReference type="Pfam" id="PF00534">
    <property type="entry name" value="Glycos_transf_1"/>
    <property type="match status" value="1"/>
</dbReference>
<evidence type="ECO:0000313" key="3">
    <source>
        <dbReference type="EMBL" id="SHE67562.1"/>
    </source>
</evidence>
<dbReference type="AlphaFoldDB" id="A0A1M4VF57"/>
<dbReference type="CDD" id="cd03808">
    <property type="entry name" value="GT4_CapM-like"/>
    <property type="match status" value="1"/>
</dbReference>
<protein>
    <submittedName>
        <fullName evidence="3">Glycosyltransferase involved in cell wall bisynthesis</fullName>
    </submittedName>
</protein>
<evidence type="ECO:0000259" key="2">
    <source>
        <dbReference type="Pfam" id="PF13439"/>
    </source>
</evidence>
<dbReference type="SUPFAM" id="SSF53756">
    <property type="entry name" value="UDP-Glycosyltransferase/glycogen phosphorylase"/>
    <property type="match status" value="1"/>
</dbReference>